<dbReference type="AlphaFoldDB" id="A0A3B0XGA0"/>
<protein>
    <submittedName>
        <fullName evidence="2">Uncharacterized protein</fullName>
    </submittedName>
</protein>
<gene>
    <name evidence="2" type="ORF">MNBD_GAMMA08-1541</name>
</gene>
<accession>A0A3B0XGA0</accession>
<feature type="region of interest" description="Disordered" evidence="1">
    <location>
        <begin position="26"/>
        <end position="59"/>
    </location>
</feature>
<proteinExistence type="predicted"/>
<dbReference type="EMBL" id="UOFH01000219">
    <property type="protein sequence ID" value="VAW62462.1"/>
    <property type="molecule type" value="Genomic_DNA"/>
</dbReference>
<organism evidence="2">
    <name type="scientific">hydrothermal vent metagenome</name>
    <dbReference type="NCBI Taxonomy" id="652676"/>
    <lineage>
        <taxon>unclassified sequences</taxon>
        <taxon>metagenomes</taxon>
        <taxon>ecological metagenomes</taxon>
    </lineage>
</organism>
<evidence type="ECO:0000313" key="2">
    <source>
        <dbReference type="EMBL" id="VAW62462.1"/>
    </source>
</evidence>
<name>A0A3B0XGA0_9ZZZZ</name>
<evidence type="ECO:0000256" key="1">
    <source>
        <dbReference type="SAM" id="MobiDB-lite"/>
    </source>
</evidence>
<reference evidence="2" key="1">
    <citation type="submission" date="2018-06" db="EMBL/GenBank/DDBJ databases">
        <authorList>
            <person name="Zhirakovskaya E."/>
        </authorList>
    </citation>
    <scope>NUCLEOTIDE SEQUENCE</scope>
</reference>
<feature type="compositionally biased region" description="Basic and acidic residues" evidence="1">
    <location>
        <begin position="32"/>
        <end position="54"/>
    </location>
</feature>
<sequence length="176" mass="20486">MFIKAINKIKEIIELIEKVKLHRKQRKGHNTKIAESDDKPKKDKLKEKEKKECGDDGCGDTADKLHPNVRNREIEIESPSFESLNDYFEYGQRFENPQSFINEFIINQKINVNFSFKPKFDSNIVSSGKARIGKETLIGEKALVRDSELFKTLAHEEGHQRLKIRAVKEQLKFDLI</sequence>